<dbReference type="EMBL" id="CP045904">
    <property type="protein sequence ID" value="QQP36140.1"/>
    <property type="molecule type" value="Genomic_DNA"/>
</dbReference>
<gene>
    <name evidence="1" type="ORF">FKW44_021139</name>
</gene>
<evidence type="ECO:0000313" key="1">
    <source>
        <dbReference type="EMBL" id="QQP36140.1"/>
    </source>
</evidence>
<accession>A0A7T8GR08</accession>
<dbReference type="Proteomes" id="UP000595437">
    <property type="component" value="Chromosome 15"/>
</dbReference>
<sequence length="78" mass="8677">LNLLTVEATQAGIFLSSDHDEGWLLLLKRVLSCTGMSSFLNKTGHSDCCGWPDREKSLYEEEIPACVASTMRRFKAVV</sequence>
<evidence type="ECO:0000313" key="2">
    <source>
        <dbReference type="Proteomes" id="UP000595437"/>
    </source>
</evidence>
<proteinExistence type="predicted"/>
<reference evidence="2" key="1">
    <citation type="submission" date="2021-01" db="EMBL/GenBank/DDBJ databases">
        <title>Caligus Genome Assembly.</title>
        <authorList>
            <person name="Gallardo-Escarate C."/>
        </authorList>
    </citation>
    <scope>NUCLEOTIDE SEQUENCE [LARGE SCALE GENOMIC DNA]</scope>
</reference>
<feature type="non-terminal residue" evidence="1">
    <location>
        <position position="78"/>
    </location>
</feature>
<name>A0A7T8GR08_CALRO</name>
<organism evidence="1 2">
    <name type="scientific">Caligus rogercresseyi</name>
    <name type="common">Sea louse</name>
    <dbReference type="NCBI Taxonomy" id="217165"/>
    <lineage>
        <taxon>Eukaryota</taxon>
        <taxon>Metazoa</taxon>
        <taxon>Ecdysozoa</taxon>
        <taxon>Arthropoda</taxon>
        <taxon>Crustacea</taxon>
        <taxon>Multicrustacea</taxon>
        <taxon>Hexanauplia</taxon>
        <taxon>Copepoda</taxon>
        <taxon>Siphonostomatoida</taxon>
        <taxon>Caligidae</taxon>
        <taxon>Caligus</taxon>
    </lineage>
</organism>
<dbReference type="AlphaFoldDB" id="A0A7T8GR08"/>
<feature type="non-terminal residue" evidence="1">
    <location>
        <position position="1"/>
    </location>
</feature>
<protein>
    <submittedName>
        <fullName evidence="1">Uncharacterized protein</fullName>
    </submittedName>
</protein>
<keyword evidence="2" id="KW-1185">Reference proteome</keyword>